<dbReference type="RefSeq" id="WP_169656897.1">
    <property type="nucleotide sequence ID" value="NZ_JABANE010000026.1"/>
</dbReference>
<reference evidence="2 3" key="1">
    <citation type="submission" date="2020-04" db="EMBL/GenBank/DDBJ databases">
        <title>Flammeovirga sp. SR4, a novel species isolated from seawater.</title>
        <authorList>
            <person name="Wang X."/>
        </authorList>
    </citation>
    <scope>NUCLEOTIDE SEQUENCE [LARGE SCALE GENOMIC DNA]</scope>
    <source>
        <strain evidence="2 3">ATCC 23126</strain>
    </source>
</reference>
<accession>A0A7X9RTK1</accession>
<name>A0A7X9RTK1_9BACT</name>
<comment type="caution">
    <text evidence="2">The sequence shown here is derived from an EMBL/GenBank/DDBJ whole genome shotgun (WGS) entry which is preliminary data.</text>
</comment>
<sequence length="45" mass="5106">MKFLTLFPSMPGGILPDYNGRKPTGANVKRKRHSCPSYHQKSPDF</sequence>
<evidence type="ECO:0000313" key="3">
    <source>
        <dbReference type="Proteomes" id="UP000576082"/>
    </source>
</evidence>
<evidence type="ECO:0000313" key="2">
    <source>
        <dbReference type="EMBL" id="NME68595.1"/>
    </source>
</evidence>
<dbReference type="EMBL" id="JABANE010000026">
    <property type="protein sequence ID" value="NME68595.1"/>
    <property type="molecule type" value="Genomic_DNA"/>
</dbReference>
<evidence type="ECO:0000256" key="1">
    <source>
        <dbReference type="SAM" id="MobiDB-lite"/>
    </source>
</evidence>
<feature type="region of interest" description="Disordered" evidence="1">
    <location>
        <begin position="17"/>
        <end position="45"/>
    </location>
</feature>
<dbReference type="AlphaFoldDB" id="A0A7X9RTK1"/>
<keyword evidence="3" id="KW-1185">Reference proteome</keyword>
<organism evidence="2 3">
    <name type="scientific">Flammeovirga aprica JL-4</name>
    <dbReference type="NCBI Taxonomy" id="694437"/>
    <lineage>
        <taxon>Bacteria</taxon>
        <taxon>Pseudomonadati</taxon>
        <taxon>Bacteroidota</taxon>
        <taxon>Cytophagia</taxon>
        <taxon>Cytophagales</taxon>
        <taxon>Flammeovirgaceae</taxon>
        <taxon>Flammeovirga</taxon>
    </lineage>
</organism>
<protein>
    <submittedName>
        <fullName evidence="2">Uncharacterized protein</fullName>
    </submittedName>
</protein>
<proteinExistence type="predicted"/>
<gene>
    <name evidence="2" type="ORF">HHU12_11545</name>
</gene>
<dbReference type="Proteomes" id="UP000576082">
    <property type="component" value="Unassembled WGS sequence"/>
</dbReference>